<dbReference type="Proteomes" id="UP001157502">
    <property type="component" value="Chromosome 15"/>
</dbReference>
<reference evidence="1" key="1">
    <citation type="submission" date="2021-05" db="EMBL/GenBank/DDBJ databases">
        <authorList>
            <person name="Pan Q."/>
            <person name="Jouanno E."/>
            <person name="Zahm M."/>
            <person name="Klopp C."/>
            <person name="Cabau C."/>
            <person name="Louis A."/>
            <person name="Berthelot C."/>
            <person name="Parey E."/>
            <person name="Roest Crollius H."/>
            <person name="Montfort J."/>
            <person name="Robinson-Rechavi M."/>
            <person name="Bouchez O."/>
            <person name="Lampietro C."/>
            <person name="Lopez Roques C."/>
            <person name="Donnadieu C."/>
            <person name="Postlethwait J."/>
            <person name="Bobe J."/>
            <person name="Dillon D."/>
            <person name="Chandos A."/>
            <person name="von Hippel F."/>
            <person name="Guiguen Y."/>
        </authorList>
    </citation>
    <scope>NUCLEOTIDE SEQUENCE</scope>
    <source>
        <strain evidence="1">YG-Jan2019</strain>
    </source>
</reference>
<accession>A0ACC2GCN5</accession>
<comment type="caution">
    <text evidence="1">The sequence shown here is derived from an EMBL/GenBank/DDBJ whole genome shotgun (WGS) entry which is preliminary data.</text>
</comment>
<keyword evidence="2" id="KW-1185">Reference proteome</keyword>
<protein>
    <submittedName>
        <fullName evidence="1">Uncharacterized protein</fullName>
    </submittedName>
</protein>
<organism evidence="1 2">
    <name type="scientific">Dallia pectoralis</name>
    <name type="common">Alaska blackfish</name>
    <dbReference type="NCBI Taxonomy" id="75939"/>
    <lineage>
        <taxon>Eukaryota</taxon>
        <taxon>Metazoa</taxon>
        <taxon>Chordata</taxon>
        <taxon>Craniata</taxon>
        <taxon>Vertebrata</taxon>
        <taxon>Euteleostomi</taxon>
        <taxon>Actinopterygii</taxon>
        <taxon>Neopterygii</taxon>
        <taxon>Teleostei</taxon>
        <taxon>Protacanthopterygii</taxon>
        <taxon>Esociformes</taxon>
        <taxon>Umbridae</taxon>
        <taxon>Dallia</taxon>
    </lineage>
</organism>
<sequence>MAAEDIRTTLSYNKSPEDSRRTTFQAELEAAVSARASKTKTEQHSYSDESDDGDDVLKELLNSRKKRIDAFKVGKNRAKVNDFNLSDDEEENKRPKKVSFMKTRTDSSHSPDLAKPDTHKNNLTNISMCVKHSESHHQVYSRLSAPDDSQIQSSHSLLSQPSQTESQFQSSLEKNGHLNSPLPLPFNNDQIETLVPYASENSLETEEHTPCTPQPSHRGTRCTSLTDSVIQNDDVIQNEPPRPKPRHRTLRASDHTQDDPTVFRGVSPSRTLSSSVSISFSSTDKGEMTSTNITTSSSKSTAGSCSPNGPEGDCAVSSTSIKSSAEEVHVLEDNQENDGKNSTSFQEYQEDSADQSDHISRLSHVSEKSGNTRPSSSLTKSLRKSHSGCSYTAQSKYLGSLKVLDCEVQLHDGEPEAADSLRAAIYQEWLKKKTQKVHQMMRIKKHEEMLKEDKRKRDEQVKIDDAKASYEAWKENKAKVIKAKVKEKQDVIKEKQREVDEQEEKRESAKKIFEKWKQEHDELLKEKYRKKKEAENKLKQIKEEKEEERRRDAMSAISSWNERKKVVVLEQVKTERQKEKIKEEEERYEKEEKDRMALEMYETWLRKKERQQTRQRKERQIQAILQDDPPPPWSPPSKTVPFGK</sequence>
<evidence type="ECO:0000313" key="1">
    <source>
        <dbReference type="EMBL" id="KAJ8001240.1"/>
    </source>
</evidence>
<proteinExistence type="predicted"/>
<gene>
    <name evidence="1" type="ORF">DPEC_G00192280</name>
</gene>
<name>A0ACC2GCN5_DALPE</name>
<evidence type="ECO:0000313" key="2">
    <source>
        <dbReference type="Proteomes" id="UP001157502"/>
    </source>
</evidence>
<dbReference type="EMBL" id="CM055742">
    <property type="protein sequence ID" value="KAJ8001240.1"/>
    <property type="molecule type" value="Genomic_DNA"/>
</dbReference>